<accession>A0A1C0W168</accession>
<dbReference type="Gene3D" id="2.30.30.60">
    <property type="match status" value="1"/>
</dbReference>
<evidence type="ECO:0000313" key="1">
    <source>
        <dbReference type="EMBL" id="STQ87521.1"/>
    </source>
</evidence>
<dbReference type="InterPro" id="IPR006685">
    <property type="entry name" value="MscS_channel_2nd"/>
</dbReference>
<dbReference type="Pfam" id="PF00924">
    <property type="entry name" value="MS_channel_2nd"/>
    <property type="match status" value="1"/>
</dbReference>
<dbReference type="EMBL" id="UGJF01000001">
    <property type="protein sequence ID" value="STQ87521.1"/>
    <property type="molecule type" value="Genomic_DNA"/>
</dbReference>
<name>A0A1C0W168_9HELI</name>
<gene>
    <name evidence="1" type="ORF">NCTC13156_00340</name>
</gene>
<dbReference type="RefSeq" id="WP_005023225.1">
    <property type="nucleotide sequence ID" value="NZ_CABKNZ010000039.1"/>
</dbReference>
<protein>
    <submittedName>
        <fullName evidence="1">Mechanosensitive ion channel membrane protein</fullName>
    </submittedName>
</protein>
<dbReference type="PANTHER" id="PTHR30566:SF5">
    <property type="entry name" value="MECHANOSENSITIVE ION CHANNEL PROTEIN 1, MITOCHONDRIAL-RELATED"/>
    <property type="match status" value="1"/>
</dbReference>
<reference evidence="1 2" key="1">
    <citation type="submission" date="2018-06" db="EMBL/GenBank/DDBJ databases">
        <authorList>
            <consortium name="Pathogen Informatics"/>
            <person name="Doyle S."/>
        </authorList>
    </citation>
    <scope>NUCLEOTIDE SEQUENCE [LARGE SCALE GENOMIC DNA]</scope>
    <source>
        <strain evidence="1 2">NCTC13156</strain>
    </source>
</reference>
<organism evidence="1 2">
    <name type="scientific">Helicobacter pullorum</name>
    <dbReference type="NCBI Taxonomy" id="35818"/>
    <lineage>
        <taxon>Bacteria</taxon>
        <taxon>Pseudomonadati</taxon>
        <taxon>Campylobacterota</taxon>
        <taxon>Epsilonproteobacteria</taxon>
        <taxon>Campylobacterales</taxon>
        <taxon>Helicobacteraceae</taxon>
        <taxon>Helicobacter</taxon>
    </lineage>
</organism>
<dbReference type="InterPro" id="IPR049142">
    <property type="entry name" value="MS_channel_1st"/>
</dbReference>
<dbReference type="GO" id="GO:0055085">
    <property type="term" value="P:transmembrane transport"/>
    <property type="evidence" value="ECO:0007669"/>
    <property type="project" value="InterPro"/>
</dbReference>
<dbReference type="InterPro" id="IPR023408">
    <property type="entry name" value="MscS_beta-dom_sf"/>
</dbReference>
<dbReference type="OrthoDB" id="5337452at2"/>
<dbReference type="Pfam" id="PF21088">
    <property type="entry name" value="MS_channel_1st"/>
    <property type="match status" value="1"/>
</dbReference>
<dbReference type="AlphaFoldDB" id="A0A1C0W168"/>
<dbReference type="PANTHER" id="PTHR30566">
    <property type="entry name" value="YNAI-RELATED MECHANOSENSITIVE ION CHANNEL"/>
    <property type="match status" value="1"/>
</dbReference>
<proteinExistence type="predicted"/>
<evidence type="ECO:0000313" key="2">
    <source>
        <dbReference type="Proteomes" id="UP000255269"/>
    </source>
</evidence>
<dbReference type="Proteomes" id="UP000255269">
    <property type="component" value="Unassembled WGS sequence"/>
</dbReference>
<sequence length="552" mass="63480">MRFVHLLLFFILFQNILLADITSEIKQIKQLESQIQNINNFLNNPNNLWIKKYSNYKSYQQISFNISKAQEEIQKLQNLPKTIENQTQLNNLQRNLIVLQNQINLLGNYKDTPFIELIEPKKLEEAPNVTNALLIINALSYLKKNNEELKILQRNYENLQNNLDKLQQKEKFLQELLNLYQNSNNKNKLSQICNTDYCLFNSTEAISQELKNNSEMLRVLENTKNIFTTTLEIFSKEVEEINTRLTTQIKAQIIKSVYIIVAILILLGVAFFIKLGVRKYIHDNERIYTTNKIINFLNITLIILILLFAYLDNVSYLVTVLGFASAGLAIAMKDLFMSILGWIVIVVGGAVHAGDRIKVIKEGAVYVGDVLDISILRITLYEDITLTTYTENRRAGRVIFIPNNFVFTTMFSNYTHGGIKTVWDGIDFTITFDSDHSRACHIARECAKKYAKGYTESTRKQFNKLRDRYTLKNTNVEPRVFSLLEQNGIRISVWYLTNAYATLALRSTISAEIIDLILKEPNIKIAYPSTTVYEGSKLPSTMPKTDGSIPIT</sequence>
<dbReference type="GO" id="GO:0016020">
    <property type="term" value="C:membrane"/>
    <property type="evidence" value="ECO:0007669"/>
    <property type="project" value="InterPro"/>
</dbReference>